<dbReference type="AlphaFoldDB" id="A0A0F9CET4"/>
<comment type="caution">
    <text evidence="1">The sequence shown here is derived from an EMBL/GenBank/DDBJ whole genome shotgun (WGS) entry which is preliminary data.</text>
</comment>
<name>A0A0F9CET4_9ZZZZ</name>
<reference evidence="1" key="1">
    <citation type="journal article" date="2015" name="Nature">
        <title>Complex archaea that bridge the gap between prokaryotes and eukaryotes.</title>
        <authorList>
            <person name="Spang A."/>
            <person name="Saw J.H."/>
            <person name="Jorgensen S.L."/>
            <person name="Zaremba-Niedzwiedzka K."/>
            <person name="Martijn J."/>
            <person name="Lind A.E."/>
            <person name="van Eijk R."/>
            <person name="Schleper C."/>
            <person name="Guy L."/>
            <person name="Ettema T.J."/>
        </authorList>
    </citation>
    <scope>NUCLEOTIDE SEQUENCE</scope>
</reference>
<dbReference type="EMBL" id="LAZR01033615">
    <property type="protein sequence ID" value="KKL47579.1"/>
    <property type="molecule type" value="Genomic_DNA"/>
</dbReference>
<gene>
    <name evidence="1" type="ORF">LCGC14_2334110</name>
</gene>
<organism evidence="1">
    <name type="scientific">marine sediment metagenome</name>
    <dbReference type="NCBI Taxonomy" id="412755"/>
    <lineage>
        <taxon>unclassified sequences</taxon>
        <taxon>metagenomes</taxon>
        <taxon>ecological metagenomes</taxon>
    </lineage>
</organism>
<sequence>MGSEVEAPPVETRKKRVVQALLILTGAAQLGTDEDEREVLGDLRELVDYGYGRLEVIVVDHRVEGINPTRTKKRRDWAKSPKGA</sequence>
<accession>A0A0F9CET4</accession>
<proteinExistence type="predicted"/>
<protein>
    <submittedName>
        <fullName evidence="1">Uncharacterized protein</fullName>
    </submittedName>
</protein>
<evidence type="ECO:0000313" key="1">
    <source>
        <dbReference type="EMBL" id="KKL47579.1"/>
    </source>
</evidence>